<keyword evidence="3" id="KW-1185">Reference proteome</keyword>
<organism evidence="2 3">
    <name type="scientific">Loktanella fryxellensis</name>
    <dbReference type="NCBI Taxonomy" id="245187"/>
    <lineage>
        <taxon>Bacteria</taxon>
        <taxon>Pseudomonadati</taxon>
        <taxon>Pseudomonadota</taxon>
        <taxon>Alphaproteobacteria</taxon>
        <taxon>Rhodobacterales</taxon>
        <taxon>Roseobacteraceae</taxon>
        <taxon>Loktanella</taxon>
    </lineage>
</organism>
<evidence type="ECO:0000256" key="1">
    <source>
        <dbReference type="SAM" id="MobiDB-lite"/>
    </source>
</evidence>
<name>A0A1H7ZTQ6_9RHOB</name>
<evidence type="ECO:0000313" key="3">
    <source>
        <dbReference type="Proteomes" id="UP000199585"/>
    </source>
</evidence>
<dbReference type="RefSeq" id="WP_089898509.1">
    <property type="nucleotide sequence ID" value="NZ_FOCI01000002.1"/>
</dbReference>
<keyword evidence="2" id="KW-0969">Cilium</keyword>
<dbReference type="NCBIfam" id="NF009270">
    <property type="entry name" value="PRK12627.1"/>
    <property type="match status" value="1"/>
</dbReference>
<dbReference type="OrthoDB" id="9788334at2"/>
<reference evidence="2 3" key="1">
    <citation type="submission" date="2016-10" db="EMBL/GenBank/DDBJ databases">
        <authorList>
            <person name="de Groot N.N."/>
        </authorList>
    </citation>
    <scope>NUCLEOTIDE SEQUENCE [LARGE SCALE GENOMIC DNA]</scope>
    <source>
        <strain evidence="2 3">DSM 16213</strain>
    </source>
</reference>
<gene>
    <name evidence="2" type="ORF">SAMN04488003_10287</name>
</gene>
<protein>
    <submittedName>
        <fullName evidence="2">Flagellar basal-body rod protein FlgB</fullName>
    </submittedName>
</protein>
<feature type="region of interest" description="Disordered" evidence="1">
    <location>
        <begin position="67"/>
        <end position="91"/>
    </location>
</feature>
<dbReference type="Proteomes" id="UP000199585">
    <property type="component" value="Unassembled WGS sequence"/>
</dbReference>
<evidence type="ECO:0000313" key="2">
    <source>
        <dbReference type="EMBL" id="SEM60737.1"/>
    </source>
</evidence>
<dbReference type="STRING" id="245187.SAMN04488003_10287"/>
<proteinExistence type="predicted"/>
<dbReference type="AlphaFoldDB" id="A0A1H7ZTQ6"/>
<dbReference type="EMBL" id="FOCI01000002">
    <property type="protein sequence ID" value="SEM60737.1"/>
    <property type="molecule type" value="Genomic_DNA"/>
</dbReference>
<keyword evidence="2" id="KW-0966">Cell projection</keyword>
<sequence length="126" mass="13478">MFEKLSLFDTSAAMARHAGSAQAQIARNIAHADTPDFRASRLADFASTVNVPAAPGMKATRALHVLGHPDQPTARLRDTGNEASPNGNTVSVEEELFASARAGSDHRRALAIYRHAMTVIRSSLGR</sequence>
<accession>A0A1H7ZTQ6</accession>
<feature type="compositionally biased region" description="Polar residues" evidence="1">
    <location>
        <begin position="81"/>
        <end position="91"/>
    </location>
</feature>
<keyword evidence="2" id="KW-0282">Flagellum</keyword>